<evidence type="ECO:0000256" key="2">
    <source>
        <dbReference type="SAM" id="SignalP"/>
    </source>
</evidence>
<name>A0AAN9THM0_9HEMI</name>
<feature type="region of interest" description="Disordered" evidence="1">
    <location>
        <begin position="541"/>
        <end position="576"/>
    </location>
</feature>
<evidence type="ECO:0000256" key="1">
    <source>
        <dbReference type="SAM" id="MobiDB-lite"/>
    </source>
</evidence>
<dbReference type="EMBL" id="JBBCAQ010000022">
    <property type="protein sequence ID" value="KAK7590110.1"/>
    <property type="molecule type" value="Genomic_DNA"/>
</dbReference>
<evidence type="ECO:0000313" key="4">
    <source>
        <dbReference type="Proteomes" id="UP001367676"/>
    </source>
</evidence>
<feature type="compositionally biased region" description="Polar residues" evidence="1">
    <location>
        <begin position="449"/>
        <end position="461"/>
    </location>
</feature>
<reference evidence="3 4" key="1">
    <citation type="submission" date="2024-03" db="EMBL/GenBank/DDBJ databases">
        <title>Adaptation during the transition from Ophiocordyceps entomopathogen to insect associate is accompanied by gene loss and intensified selection.</title>
        <authorList>
            <person name="Ward C.M."/>
            <person name="Onetto C.A."/>
            <person name="Borneman A.R."/>
        </authorList>
    </citation>
    <scope>NUCLEOTIDE SEQUENCE [LARGE SCALE GENOMIC DNA]</scope>
    <source>
        <strain evidence="3">AWRI1</strain>
        <tissue evidence="3">Single Adult Female</tissue>
    </source>
</reference>
<sequence>MLVHSLIWSLLVVGALAAPAENSKSASAAKPAVDAKDADQKSAAPLAEQDKARTHHLLSLLQPRPSVGYPIPVSSFNSWSSYPQIQSAPISASYFETAPAAAYAPFKVGPVPQFHVVPAAPVHVAPVPSVAQVHVPAPTISQTTYTKPVVSYTPQVVKKPSLMISQQVVHQPVINEYQQIIRRPVIAEVQEVIHKPYLTEYQQVIRLPTQTAHIIKKPTFSSYQHETVQKPIYLNSEQYHIVDKPSSQVLQLPTQYVQPYTTEVVHVPSVHHQTETQTTVHQPPAVAVPAVPAVPVHTAPAPAVSSVSYLPSASYGISSFGSGYDSSLGYGSGLSYGSGLGYGTTLGSGYGSSYGSSLGSSYGSSLGSSFSGFQDETYGVYLSPSTCRGGDCQVKRDAEGREIVVMPNSGYTNQEMVPMSYSQYNPNILSTPAMSNLPMYWPNNLPLFKNTQNNGDNSQPPQARASDDYGNQIDSQQTFEQPANTQIDDSVIPKFAETLLSNPEFQKIVSETYAKTQESARSAETENKVKDLWNTLSDDEKTRLRSMMDEKMKQIEAEKNSSTTPAADQKSESSKQ</sequence>
<keyword evidence="2" id="KW-0732">Signal</keyword>
<feature type="region of interest" description="Disordered" evidence="1">
    <location>
        <begin position="448"/>
        <end position="469"/>
    </location>
</feature>
<keyword evidence="4" id="KW-1185">Reference proteome</keyword>
<accession>A0AAN9THM0</accession>
<feature type="chain" id="PRO_5043020692" evidence="2">
    <location>
        <begin position="18"/>
        <end position="576"/>
    </location>
</feature>
<dbReference type="AlphaFoldDB" id="A0AAN9THM0"/>
<comment type="caution">
    <text evidence="3">The sequence shown here is derived from an EMBL/GenBank/DDBJ whole genome shotgun (WGS) entry which is preliminary data.</text>
</comment>
<dbReference type="Proteomes" id="UP001367676">
    <property type="component" value="Unassembled WGS sequence"/>
</dbReference>
<protein>
    <submittedName>
        <fullName evidence="3">Uncharacterized protein</fullName>
    </submittedName>
</protein>
<gene>
    <name evidence="3" type="ORF">V9T40_001723</name>
</gene>
<feature type="compositionally biased region" description="Basic and acidic residues" evidence="1">
    <location>
        <begin position="541"/>
        <end position="559"/>
    </location>
</feature>
<proteinExistence type="predicted"/>
<organism evidence="3 4">
    <name type="scientific">Parthenolecanium corni</name>
    <dbReference type="NCBI Taxonomy" id="536013"/>
    <lineage>
        <taxon>Eukaryota</taxon>
        <taxon>Metazoa</taxon>
        <taxon>Ecdysozoa</taxon>
        <taxon>Arthropoda</taxon>
        <taxon>Hexapoda</taxon>
        <taxon>Insecta</taxon>
        <taxon>Pterygota</taxon>
        <taxon>Neoptera</taxon>
        <taxon>Paraneoptera</taxon>
        <taxon>Hemiptera</taxon>
        <taxon>Sternorrhyncha</taxon>
        <taxon>Coccoidea</taxon>
        <taxon>Coccidae</taxon>
        <taxon>Parthenolecanium</taxon>
    </lineage>
</organism>
<feature type="signal peptide" evidence="2">
    <location>
        <begin position="1"/>
        <end position="17"/>
    </location>
</feature>
<evidence type="ECO:0000313" key="3">
    <source>
        <dbReference type="EMBL" id="KAK7590110.1"/>
    </source>
</evidence>